<dbReference type="AlphaFoldDB" id="A0A178MMP4"/>
<dbReference type="STRING" id="1285242.A6A04_18780"/>
<dbReference type="GO" id="GO:0016020">
    <property type="term" value="C:membrane"/>
    <property type="evidence" value="ECO:0007669"/>
    <property type="project" value="InterPro"/>
</dbReference>
<keyword evidence="6" id="KW-1185">Reference proteome</keyword>
<dbReference type="Proteomes" id="UP000078428">
    <property type="component" value="Unassembled WGS sequence"/>
</dbReference>
<evidence type="ECO:0000313" key="6">
    <source>
        <dbReference type="Proteomes" id="UP000078428"/>
    </source>
</evidence>
<evidence type="ECO:0000259" key="4">
    <source>
        <dbReference type="PROSITE" id="PS50111"/>
    </source>
</evidence>
<dbReference type="InterPro" id="IPR004090">
    <property type="entry name" value="Chemotax_Me-accpt_rcpt"/>
</dbReference>
<gene>
    <name evidence="5" type="ORF">A6A04_18780</name>
</gene>
<evidence type="ECO:0000256" key="1">
    <source>
        <dbReference type="ARBA" id="ARBA00023224"/>
    </source>
</evidence>
<dbReference type="EMBL" id="LWQT01000058">
    <property type="protein sequence ID" value="OAN49813.1"/>
    <property type="molecule type" value="Genomic_DNA"/>
</dbReference>
<dbReference type="SUPFAM" id="SSF58104">
    <property type="entry name" value="Methyl-accepting chemotaxis protein (MCP) signaling domain"/>
    <property type="match status" value="1"/>
</dbReference>
<dbReference type="Pfam" id="PF00015">
    <property type="entry name" value="MCPsignal"/>
    <property type="match status" value="1"/>
</dbReference>
<evidence type="ECO:0000313" key="5">
    <source>
        <dbReference type="EMBL" id="OAN49813.1"/>
    </source>
</evidence>
<dbReference type="Pfam" id="PF13682">
    <property type="entry name" value="CZB"/>
    <property type="match status" value="1"/>
</dbReference>
<evidence type="ECO:0000256" key="2">
    <source>
        <dbReference type="ARBA" id="ARBA00029447"/>
    </source>
</evidence>
<dbReference type="OrthoDB" id="266313at2"/>
<proteinExistence type="inferred from homology"/>
<organism evidence="5 6">
    <name type="scientific">Paramagnetospirillum marisnigri</name>
    <dbReference type="NCBI Taxonomy" id="1285242"/>
    <lineage>
        <taxon>Bacteria</taxon>
        <taxon>Pseudomonadati</taxon>
        <taxon>Pseudomonadota</taxon>
        <taxon>Alphaproteobacteria</taxon>
        <taxon>Rhodospirillales</taxon>
        <taxon>Magnetospirillaceae</taxon>
        <taxon>Paramagnetospirillum</taxon>
    </lineage>
</organism>
<dbReference type="SMART" id="SM00283">
    <property type="entry name" value="MA"/>
    <property type="match status" value="1"/>
</dbReference>
<accession>A0A178MMP4</accession>
<feature type="domain" description="Methyl-accepting transducer" evidence="4">
    <location>
        <begin position="71"/>
        <end position="283"/>
    </location>
</feature>
<dbReference type="PROSITE" id="PS50111">
    <property type="entry name" value="CHEMOTAXIS_TRANSDUC_2"/>
    <property type="match status" value="1"/>
</dbReference>
<dbReference type="GO" id="GO:0007165">
    <property type="term" value="P:signal transduction"/>
    <property type="evidence" value="ECO:0007669"/>
    <property type="project" value="UniProtKB-KW"/>
</dbReference>
<dbReference type="InterPro" id="IPR004089">
    <property type="entry name" value="MCPsignal_dom"/>
</dbReference>
<name>A0A178MMP4_9PROT</name>
<dbReference type="InterPro" id="IPR025991">
    <property type="entry name" value="Chemoreceptor_zinc-bind_dom"/>
</dbReference>
<evidence type="ECO:0000256" key="3">
    <source>
        <dbReference type="PROSITE-ProRule" id="PRU00284"/>
    </source>
</evidence>
<reference evidence="5 6" key="1">
    <citation type="submission" date="2016-04" db="EMBL/GenBank/DDBJ databases">
        <title>Draft genome sequence of freshwater magnetotactic bacteria Magnetospirillum marisnigri SP-1 and Magnetospirillum moscoviense BB-1.</title>
        <authorList>
            <person name="Koziaeva V."/>
            <person name="Dziuba M.V."/>
            <person name="Ivanov T.M."/>
            <person name="Kuznetsov B."/>
            <person name="Grouzdev D.S."/>
        </authorList>
    </citation>
    <scope>NUCLEOTIDE SEQUENCE [LARGE SCALE GENOMIC DNA]</scope>
    <source>
        <strain evidence="5 6">SP-1</strain>
    </source>
</reference>
<dbReference type="Gene3D" id="1.10.287.950">
    <property type="entry name" value="Methyl-accepting chemotaxis protein"/>
    <property type="match status" value="1"/>
</dbReference>
<dbReference type="Gene3D" id="1.20.120.30">
    <property type="entry name" value="Aspartate receptor, ligand-binding domain"/>
    <property type="match status" value="1"/>
</dbReference>
<sequence length="434" mass="47143">MDAFEALVDRLMAGEYCSLAASDERLASKLKTLAERLEERSRAVLVQSVGMSIHLNSTVTQALHTLRSIREMSQRMTTISASTEELVATVQAISRTSELAASNAHAVQGISDEGARSTEMVVDTMRTIVATVTDTAERVTHLAEASSSIGAIVKQIEQIARQTNILAMNATIEAARAGAAGKGFAVVATEVKNLANQTAAATQDIRKRIDMLREETDAILIGMTKGAETVRHGEGVVMDSVGKMRSVSQEIRDVTTLMQEISDHLGQQRQAAQVIAENLEEAATRSASDTNAINSMIDTSALASNSLVDLLSEVSKVQMRNAVIHLAKSDHMIWRRRLAEMLAGRTSLNPNELADHKSCRLGKWYYGVQDPAILNHPAFKAMEAAHEKVHHLGIEAARMYQNGNFEEAVSAVDAIEEPSRQVQERLDELAAAFS</sequence>
<protein>
    <submittedName>
        <fullName evidence="5">Chemotaxis protein</fullName>
    </submittedName>
</protein>
<comment type="caution">
    <text evidence="5">The sequence shown here is derived from an EMBL/GenBank/DDBJ whole genome shotgun (WGS) entry which is preliminary data.</text>
</comment>
<keyword evidence="1 3" id="KW-0807">Transducer</keyword>
<dbReference type="GO" id="GO:0004888">
    <property type="term" value="F:transmembrane signaling receptor activity"/>
    <property type="evidence" value="ECO:0007669"/>
    <property type="project" value="InterPro"/>
</dbReference>
<dbReference type="PANTHER" id="PTHR32089:SF112">
    <property type="entry name" value="LYSOZYME-LIKE PROTEIN-RELATED"/>
    <property type="match status" value="1"/>
</dbReference>
<dbReference type="PRINTS" id="PR00260">
    <property type="entry name" value="CHEMTRNSDUCR"/>
</dbReference>
<comment type="similarity">
    <text evidence="2">Belongs to the methyl-accepting chemotaxis (MCP) protein family.</text>
</comment>
<dbReference type="PANTHER" id="PTHR32089">
    <property type="entry name" value="METHYL-ACCEPTING CHEMOTAXIS PROTEIN MCPB"/>
    <property type="match status" value="1"/>
</dbReference>
<dbReference type="GO" id="GO:0006935">
    <property type="term" value="P:chemotaxis"/>
    <property type="evidence" value="ECO:0007669"/>
    <property type="project" value="InterPro"/>
</dbReference>